<evidence type="ECO:0000256" key="2">
    <source>
        <dbReference type="ARBA" id="ARBA00022448"/>
    </source>
</evidence>
<name>A0A8H4KZM3_9HYPO</name>
<feature type="transmembrane region" description="Helical" evidence="8">
    <location>
        <begin position="253"/>
        <end position="270"/>
    </location>
</feature>
<evidence type="ECO:0000256" key="4">
    <source>
        <dbReference type="ARBA" id="ARBA00022989"/>
    </source>
</evidence>
<sequence>MYAKHPRSGRAGAKVNVTNGGADEESPLLVPDQTRSPTSRRSSETDTVMTKEEPSNRYLIIVFGSVFIGVFLAALDTTIVATLSIPISNCFGSPSLLSWLGSSYLVANAACQPLSGRLTDIFSRRSGLVVCNILFGVGTLVCGLATSKWILIAGRVVAGMGGGGLNSIAAFVASDLVPLRKRGVIQGFIHICYGVGAGLGGLFGGWVNDLWGWRTAFLSRVPLIAISCILVCLSLKNPPPRPNDKSKLSRVDFVGAFTLSLTLVLLILGLNSGGNIVQWTHPLVLVSVSLSVVAAGAFVLVETRWAKEPIIPMHLLLNRTVLAACLMNWFITMVLFMATFYVPIFFQVNGSSATAAGLRLLPQSVGTSISSLTCGYVMKRTGKYRTLGLVVIGCSVFGFIGLSTMTTDTSTPAALLYIFLVGAGYGGMLSVALLATVAAVSHDDQAVATSANYAFRSTGSTIGVTIASAVYQNLLQEGLHQRFDGREGSADVIKRIINSLDELRHLPEGWREGVDEAYAIALRGVFLTGLGFAALGFAAASLMREHKLHNTISREDNE</sequence>
<feature type="compositionally biased region" description="Basic and acidic residues" evidence="7">
    <location>
        <begin position="41"/>
        <end position="50"/>
    </location>
</feature>
<dbReference type="PROSITE" id="PS50850">
    <property type="entry name" value="MFS"/>
    <property type="match status" value="1"/>
</dbReference>
<accession>A0A8H4KZM3</accession>
<dbReference type="PANTHER" id="PTHR23501:SF191">
    <property type="entry name" value="VACUOLAR BASIC AMINO ACID TRANSPORTER 4"/>
    <property type="match status" value="1"/>
</dbReference>
<proteinExistence type="predicted"/>
<dbReference type="AlphaFoldDB" id="A0A8H4KZM3"/>
<keyword evidence="3 8" id="KW-0812">Transmembrane</keyword>
<reference evidence="10 11" key="1">
    <citation type="submission" date="2020-01" db="EMBL/GenBank/DDBJ databases">
        <title>Identification and distribution of gene clusters putatively required for synthesis of sphingolipid metabolism inhibitors in phylogenetically diverse species of the filamentous fungus Fusarium.</title>
        <authorList>
            <person name="Kim H.-S."/>
            <person name="Busman M."/>
            <person name="Brown D.W."/>
            <person name="Divon H."/>
            <person name="Uhlig S."/>
            <person name="Proctor R.H."/>
        </authorList>
    </citation>
    <scope>NUCLEOTIDE SEQUENCE [LARGE SCALE GENOMIC DNA]</scope>
    <source>
        <strain evidence="10 11">NRRL 20459</strain>
    </source>
</reference>
<dbReference type="Pfam" id="PF07690">
    <property type="entry name" value="MFS_1"/>
    <property type="match status" value="1"/>
</dbReference>
<feature type="transmembrane region" description="Helical" evidence="8">
    <location>
        <begin position="184"/>
        <end position="207"/>
    </location>
</feature>
<evidence type="ECO:0000256" key="8">
    <source>
        <dbReference type="SAM" id="Phobius"/>
    </source>
</evidence>
<feature type="transmembrane region" description="Helical" evidence="8">
    <location>
        <begin position="58"/>
        <end position="84"/>
    </location>
</feature>
<evidence type="ECO:0000256" key="6">
    <source>
        <dbReference type="ARBA" id="ARBA00023180"/>
    </source>
</evidence>
<feature type="transmembrane region" description="Helical" evidence="8">
    <location>
        <begin position="282"/>
        <end position="301"/>
    </location>
</feature>
<feature type="transmembrane region" description="Helical" evidence="8">
    <location>
        <begin position="356"/>
        <end position="377"/>
    </location>
</feature>
<keyword evidence="6" id="KW-0325">Glycoprotein</keyword>
<organism evidence="10 11">
    <name type="scientific">Fusarium albosuccineum</name>
    <dbReference type="NCBI Taxonomy" id="1237068"/>
    <lineage>
        <taxon>Eukaryota</taxon>
        <taxon>Fungi</taxon>
        <taxon>Dikarya</taxon>
        <taxon>Ascomycota</taxon>
        <taxon>Pezizomycotina</taxon>
        <taxon>Sordariomycetes</taxon>
        <taxon>Hypocreomycetidae</taxon>
        <taxon>Hypocreales</taxon>
        <taxon>Nectriaceae</taxon>
        <taxon>Fusarium</taxon>
        <taxon>Fusarium decemcellulare species complex</taxon>
    </lineage>
</organism>
<dbReference type="Gene3D" id="1.20.1250.20">
    <property type="entry name" value="MFS general substrate transporter like domains"/>
    <property type="match status" value="1"/>
</dbReference>
<dbReference type="InterPro" id="IPR036259">
    <property type="entry name" value="MFS_trans_sf"/>
</dbReference>
<dbReference type="PANTHER" id="PTHR23501">
    <property type="entry name" value="MAJOR FACILITATOR SUPERFAMILY"/>
    <property type="match status" value="1"/>
</dbReference>
<dbReference type="GO" id="GO:0012505">
    <property type="term" value="C:endomembrane system"/>
    <property type="evidence" value="ECO:0007669"/>
    <property type="project" value="UniProtKB-SubCell"/>
</dbReference>
<dbReference type="GO" id="GO:0015174">
    <property type="term" value="F:basic amino acid transmembrane transporter activity"/>
    <property type="evidence" value="ECO:0007669"/>
    <property type="project" value="TreeGrafter"/>
</dbReference>
<keyword evidence="4 8" id="KW-1133">Transmembrane helix</keyword>
<feature type="transmembrane region" description="Helical" evidence="8">
    <location>
        <begin position="152"/>
        <end position="172"/>
    </location>
</feature>
<keyword evidence="11" id="KW-1185">Reference proteome</keyword>
<dbReference type="SUPFAM" id="SSF103473">
    <property type="entry name" value="MFS general substrate transporter"/>
    <property type="match status" value="1"/>
</dbReference>
<evidence type="ECO:0000256" key="3">
    <source>
        <dbReference type="ARBA" id="ARBA00022692"/>
    </source>
</evidence>
<evidence type="ECO:0000256" key="5">
    <source>
        <dbReference type="ARBA" id="ARBA00023136"/>
    </source>
</evidence>
<feature type="transmembrane region" description="Helical" evidence="8">
    <location>
        <begin position="453"/>
        <end position="471"/>
    </location>
</feature>
<feature type="transmembrane region" description="Helical" evidence="8">
    <location>
        <begin position="96"/>
        <end position="115"/>
    </location>
</feature>
<feature type="domain" description="Major facilitator superfamily (MFS) profile" evidence="9">
    <location>
        <begin position="62"/>
        <end position="548"/>
    </location>
</feature>
<keyword evidence="5 8" id="KW-0472">Membrane</keyword>
<dbReference type="GO" id="GO:0000329">
    <property type="term" value="C:fungal-type vacuole membrane"/>
    <property type="evidence" value="ECO:0007669"/>
    <property type="project" value="TreeGrafter"/>
</dbReference>
<comment type="caution">
    <text evidence="10">The sequence shown here is derived from an EMBL/GenBank/DDBJ whole genome shotgun (WGS) entry which is preliminary data.</text>
</comment>
<dbReference type="EMBL" id="JAADYS010002441">
    <property type="protein sequence ID" value="KAF4458499.1"/>
    <property type="molecule type" value="Genomic_DNA"/>
</dbReference>
<feature type="transmembrane region" description="Helical" evidence="8">
    <location>
        <begin position="414"/>
        <end position="441"/>
    </location>
</feature>
<dbReference type="InterPro" id="IPR020846">
    <property type="entry name" value="MFS_dom"/>
</dbReference>
<dbReference type="InterPro" id="IPR011701">
    <property type="entry name" value="MFS"/>
</dbReference>
<feature type="transmembrane region" description="Helical" evidence="8">
    <location>
        <begin position="213"/>
        <end position="233"/>
    </location>
</feature>
<keyword evidence="2" id="KW-0813">Transport</keyword>
<protein>
    <submittedName>
        <fullName evidence="10">MFS multidrug transporter</fullName>
    </submittedName>
</protein>
<comment type="subcellular location">
    <subcellularLocation>
        <location evidence="1">Endomembrane system</location>
        <topology evidence="1">Multi-pass membrane protein</topology>
    </subcellularLocation>
</comment>
<feature type="transmembrane region" description="Helical" evidence="8">
    <location>
        <begin position="127"/>
        <end position="146"/>
    </location>
</feature>
<evidence type="ECO:0000259" key="9">
    <source>
        <dbReference type="PROSITE" id="PS50850"/>
    </source>
</evidence>
<evidence type="ECO:0000313" key="10">
    <source>
        <dbReference type="EMBL" id="KAF4458499.1"/>
    </source>
</evidence>
<evidence type="ECO:0000256" key="1">
    <source>
        <dbReference type="ARBA" id="ARBA00004127"/>
    </source>
</evidence>
<feature type="transmembrane region" description="Helical" evidence="8">
    <location>
        <begin position="517"/>
        <end position="540"/>
    </location>
</feature>
<dbReference type="OrthoDB" id="3437016at2759"/>
<feature type="region of interest" description="Disordered" evidence="7">
    <location>
        <begin position="1"/>
        <end position="50"/>
    </location>
</feature>
<evidence type="ECO:0000256" key="7">
    <source>
        <dbReference type="SAM" id="MobiDB-lite"/>
    </source>
</evidence>
<gene>
    <name evidence="10" type="ORF">FALBO_14761</name>
</gene>
<feature type="transmembrane region" description="Helical" evidence="8">
    <location>
        <begin position="384"/>
        <end position="402"/>
    </location>
</feature>
<dbReference type="Proteomes" id="UP000554235">
    <property type="component" value="Unassembled WGS sequence"/>
</dbReference>
<feature type="transmembrane region" description="Helical" evidence="8">
    <location>
        <begin position="321"/>
        <end position="344"/>
    </location>
</feature>
<evidence type="ECO:0000313" key="11">
    <source>
        <dbReference type="Proteomes" id="UP000554235"/>
    </source>
</evidence>